<dbReference type="AlphaFoldDB" id="A0A919ERN2"/>
<feature type="region of interest" description="Disordered" evidence="1">
    <location>
        <begin position="27"/>
        <end position="53"/>
    </location>
</feature>
<gene>
    <name evidence="2" type="ORF">GCM10017667_54140</name>
</gene>
<dbReference type="EMBL" id="BNBE01000002">
    <property type="protein sequence ID" value="GHG13442.1"/>
    <property type="molecule type" value="Genomic_DNA"/>
</dbReference>
<proteinExistence type="predicted"/>
<dbReference type="Proteomes" id="UP000632849">
    <property type="component" value="Unassembled WGS sequence"/>
</dbReference>
<comment type="caution">
    <text evidence="2">The sequence shown here is derived from an EMBL/GenBank/DDBJ whole genome shotgun (WGS) entry which is preliminary data.</text>
</comment>
<protein>
    <submittedName>
        <fullName evidence="2">Uncharacterized protein</fullName>
    </submittedName>
</protein>
<dbReference type="RefSeq" id="WP_190043300.1">
    <property type="nucleotide sequence ID" value="NZ_BNBE01000002.1"/>
</dbReference>
<evidence type="ECO:0000256" key="1">
    <source>
        <dbReference type="SAM" id="MobiDB-lite"/>
    </source>
</evidence>
<accession>A0A919ERN2</accession>
<evidence type="ECO:0000313" key="3">
    <source>
        <dbReference type="Proteomes" id="UP000632849"/>
    </source>
</evidence>
<evidence type="ECO:0000313" key="2">
    <source>
        <dbReference type="EMBL" id="GHG13442.1"/>
    </source>
</evidence>
<keyword evidence="3" id="KW-1185">Reference proteome</keyword>
<reference evidence="2" key="2">
    <citation type="submission" date="2020-09" db="EMBL/GenBank/DDBJ databases">
        <authorList>
            <person name="Sun Q."/>
            <person name="Ohkuma M."/>
        </authorList>
    </citation>
    <scope>NUCLEOTIDE SEQUENCE</scope>
    <source>
        <strain evidence="2">JCM 4122</strain>
    </source>
</reference>
<sequence>MTENLTSPESFLATVDTLRAGEGTVRATAHTSSVSADGWTAAEPASAPEGTDA</sequence>
<name>A0A919ERN2_STRFL</name>
<organism evidence="2 3">
    <name type="scientific">Streptomyces filamentosus</name>
    <name type="common">Streptomyces roseosporus</name>
    <dbReference type="NCBI Taxonomy" id="67294"/>
    <lineage>
        <taxon>Bacteria</taxon>
        <taxon>Bacillati</taxon>
        <taxon>Actinomycetota</taxon>
        <taxon>Actinomycetes</taxon>
        <taxon>Kitasatosporales</taxon>
        <taxon>Streptomycetaceae</taxon>
        <taxon>Streptomyces</taxon>
    </lineage>
</organism>
<reference evidence="2" key="1">
    <citation type="journal article" date="2014" name="Int. J. Syst. Evol. Microbiol.">
        <title>Complete genome sequence of Corynebacterium casei LMG S-19264T (=DSM 44701T), isolated from a smear-ripened cheese.</title>
        <authorList>
            <consortium name="US DOE Joint Genome Institute (JGI-PGF)"/>
            <person name="Walter F."/>
            <person name="Albersmeier A."/>
            <person name="Kalinowski J."/>
            <person name="Ruckert C."/>
        </authorList>
    </citation>
    <scope>NUCLEOTIDE SEQUENCE</scope>
    <source>
        <strain evidence="2">JCM 4122</strain>
    </source>
</reference>